<feature type="region of interest" description="Disordered" evidence="1">
    <location>
        <begin position="125"/>
        <end position="179"/>
    </location>
</feature>
<keyword evidence="3" id="KW-1185">Reference proteome</keyword>
<dbReference type="Proteomes" id="UP000245119">
    <property type="component" value="Linkage Group LG2"/>
</dbReference>
<evidence type="ECO:0000256" key="1">
    <source>
        <dbReference type="SAM" id="MobiDB-lite"/>
    </source>
</evidence>
<sequence length="208" mass="23025">MVKRDKAVMQGVATLETYSSKWPYFDALDVFLGGVVQKRRYESLMSCGGRHDNMYIEDHHSDTDNDMSDLCRQRGDNSFVHASSGDSSKEGQEGPPLKRAKVEPWSDLDPSSCFAEVCDNNSISGGGVQQELRGAANTSPMSSTASHPSLPLGGSPSYLRLAPPGSEGPENSWPRSVPQSVPQRTRWLRYLPARMCAAASEQVVWWWW</sequence>
<feature type="compositionally biased region" description="Polar residues" evidence="1">
    <location>
        <begin position="136"/>
        <end position="147"/>
    </location>
</feature>
<evidence type="ECO:0000313" key="2">
    <source>
        <dbReference type="EMBL" id="PVD35820.1"/>
    </source>
</evidence>
<feature type="region of interest" description="Disordered" evidence="1">
    <location>
        <begin position="66"/>
        <end position="105"/>
    </location>
</feature>
<feature type="compositionally biased region" description="Low complexity" evidence="1">
    <location>
        <begin position="148"/>
        <end position="157"/>
    </location>
</feature>
<feature type="compositionally biased region" description="Basic and acidic residues" evidence="1">
    <location>
        <begin position="66"/>
        <end position="75"/>
    </location>
</feature>
<evidence type="ECO:0000313" key="3">
    <source>
        <dbReference type="Proteomes" id="UP000245119"/>
    </source>
</evidence>
<dbReference type="AlphaFoldDB" id="A0A2T7PR05"/>
<proteinExistence type="predicted"/>
<name>A0A2T7PR05_POMCA</name>
<reference evidence="2 3" key="1">
    <citation type="submission" date="2018-04" db="EMBL/GenBank/DDBJ databases">
        <title>The genome of golden apple snail Pomacea canaliculata provides insight into stress tolerance and invasive adaptation.</title>
        <authorList>
            <person name="Liu C."/>
            <person name="Liu B."/>
            <person name="Ren Y."/>
            <person name="Zhang Y."/>
            <person name="Wang H."/>
            <person name="Li S."/>
            <person name="Jiang F."/>
            <person name="Yin L."/>
            <person name="Zhang G."/>
            <person name="Qian W."/>
            <person name="Fan W."/>
        </authorList>
    </citation>
    <scope>NUCLEOTIDE SEQUENCE [LARGE SCALE GENOMIC DNA]</scope>
    <source>
        <strain evidence="2">SZHN2017</strain>
        <tissue evidence="2">Muscle</tissue>
    </source>
</reference>
<dbReference type="OrthoDB" id="6146859at2759"/>
<organism evidence="2 3">
    <name type="scientific">Pomacea canaliculata</name>
    <name type="common">Golden apple snail</name>
    <dbReference type="NCBI Taxonomy" id="400727"/>
    <lineage>
        <taxon>Eukaryota</taxon>
        <taxon>Metazoa</taxon>
        <taxon>Spiralia</taxon>
        <taxon>Lophotrochozoa</taxon>
        <taxon>Mollusca</taxon>
        <taxon>Gastropoda</taxon>
        <taxon>Caenogastropoda</taxon>
        <taxon>Architaenioglossa</taxon>
        <taxon>Ampullarioidea</taxon>
        <taxon>Ampullariidae</taxon>
        <taxon>Pomacea</taxon>
    </lineage>
</organism>
<gene>
    <name evidence="2" type="ORF">C0Q70_02789</name>
</gene>
<dbReference type="EMBL" id="PZQS01000002">
    <property type="protein sequence ID" value="PVD35820.1"/>
    <property type="molecule type" value="Genomic_DNA"/>
</dbReference>
<comment type="caution">
    <text evidence="2">The sequence shown here is derived from an EMBL/GenBank/DDBJ whole genome shotgun (WGS) entry which is preliminary data.</text>
</comment>
<protein>
    <submittedName>
        <fullName evidence="2">Uncharacterized protein</fullName>
    </submittedName>
</protein>
<accession>A0A2T7PR05</accession>